<proteinExistence type="predicted"/>
<dbReference type="AlphaFoldDB" id="A0A194X375"/>
<reference evidence="2 3" key="1">
    <citation type="submission" date="2015-10" db="EMBL/GenBank/DDBJ databases">
        <title>Full genome of DAOMC 229536 Phialocephala scopiformis, a fungal endophyte of spruce producing the potent anti-insectan compound rugulosin.</title>
        <authorList>
            <consortium name="DOE Joint Genome Institute"/>
            <person name="Walker A.K."/>
            <person name="Frasz S.L."/>
            <person name="Seifert K.A."/>
            <person name="Miller J.D."/>
            <person name="Mondo S.J."/>
            <person name="Labutti K."/>
            <person name="Lipzen A."/>
            <person name="Dockter R."/>
            <person name="Kennedy M."/>
            <person name="Grigoriev I.V."/>
            <person name="Spatafora J.W."/>
        </authorList>
    </citation>
    <scope>NUCLEOTIDE SEQUENCE [LARGE SCALE GENOMIC DNA]</scope>
    <source>
        <strain evidence="2 3">CBS 120377</strain>
    </source>
</reference>
<keyword evidence="1" id="KW-0812">Transmembrane</keyword>
<dbReference type="GeneID" id="28815042"/>
<dbReference type="EMBL" id="KQ947420">
    <property type="protein sequence ID" value="KUJ14474.1"/>
    <property type="molecule type" value="Genomic_DNA"/>
</dbReference>
<dbReference type="Proteomes" id="UP000070700">
    <property type="component" value="Unassembled WGS sequence"/>
</dbReference>
<evidence type="ECO:0000256" key="1">
    <source>
        <dbReference type="SAM" id="Phobius"/>
    </source>
</evidence>
<keyword evidence="1" id="KW-0472">Membrane</keyword>
<protein>
    <submittedName>
        <fullName evidence="2">Uncharacterized protein</fullName>
    </submittedName>
</protein>
<feature type="transmembrane region" description="Helical" evidence="1">
    <location>
        <begin position="54"/>
        <end position="72"/>
    </location>
</feature>
<dbReference type="OrthoDB" id="5342924at2759"/>
<gene>
    <name evidence="2" type="ORF">LY89DRAFT_140576</name>
</gene>
<dbReference type="RefSeq" id="XP_018068829.1">
    <property type="nucleotide sequence ID" value="XM_018205316.1"/>
</dbReference>
<keyword evidence="1" id="KW-1133">Transmembrane helix</keyword>
<feature type="transmembrane region" description="Helical" evidence="1">
    <location>
        <begin position="167"/>
        <end position="193"/>
    </location>
</feature>
<keyword evidence="3" id="KW-1185">Reference proteome</keyword>
<dbReference type="InParanoid" id="A0A194X375"/>
<evidence type="ECO:0000313" key="2">
    <source>
        <dbReference type="EMBL" id="KUJ14474.1"/>
    </source>
</evidence>
<accession>A0A194X375</accession>
<sequence length="758" mass="83794">MPKHNLITISQALRSYTPSFGSDKELKVITSSLSTNTGEKAKTALTGSPPFAELVFHSIAICIIILITYLNITNRFWQEVQESGPVSDNGFHFTQSSELHGLQFAAKLHELFMQASLSAMVLYYAHRLLVGTKGVPFGLIDFPYNSNSLGMLRHWRFWQTGFFSTQYLSFATLLLVVCILSVIVGPSSAILVIPSPGWWHNRNPFNGQNMTTYFLANTTDIWPSTFTLSAFDPAFVSASLCEGVPTDPIIGCPLQGFPEIISWFLGYALGSQSDNFTVSEVISNAYRSVSSTVQNASYAYQMNNLSATTSYTTSLTDRMVLSLGTFWNYVQRSNVGSIGEVSKPRLRVKSDIDTYQPLVHVACQSYLYDGTQTNITFLPSINAWNAGSYIDEPWLLDGQSEILDNLPSITPRFSFYKDTRVNSSTSLLTLAIIPVLSSNSTDHAVQGSDILSCSIDARWAANEITYQPKDFGSILTNLTDPSIFENVNESSPQFTINEYGISNRPIDLELDWAGLLNYNWTGDTANDYEYNGYIPATTMTGLLFIPLVNASVGTNISTFQISNDTSMDYYKTIESTIATLLGIVITDAISRTSSCAPVPYLDINQTYNSLLDLTDLTSAPTTQYATELNKPGDFILSYDVERYGYGYGLNSSTSKAALTALLFYSVMVILHVCYVVMLGLRGRYQRTTAWGDIHGLVALAKNSAPTDSLYGTSAGVDEKKTWALKVRVREVGCEQLDLVFDDDPRLYGGSIRVGKKYR</sequence>
<evidence type="ECO:0000313" key="3">
    <source>
        <dbReference type="Proteomes" id="UP000070700"/>
    </source>
</evidence>
<feature type="transmembrane region" description="Helical" evidence="1">
    <location>
        <begin position="661"/>
        <end position="680"/>
    </location>
</feature>
<name>A0A194X375_MOLSC</name>
<dbReference type="KEGG" id="psco:LY89DRAFT_140576"/>
<organism evidence="2 3">
    <name type="scientific">Mollisia scopiformis</name>
    <name type="common">Conifer needle endophyte fungus</name>
    <name type="synonym">Phialocephala scopiformis</name>
    <dbReference type="NCBI Taxonomy" id="149040"/>
    <lineage>
        <taxon>Eukaryota</taxon>
        <taxon>Fungi</taxon>
        <taxon>Dikarya</taxon>
        <taxon>Ascomycota</taxon>
        <taxon>Pezizomycotina</taxon>
        <taxon>Leotiomycetes</taxon>
        <taxon>Helotiales</taxon>
        <taxon>Mollisiaceae</taxon>
        <taxon>Mollisia</taxon>
    </lineage>
</organism>